<sequence length="64" mass="7170">MYQYCSPSSNLIMLGEFTFMNKSLISAKNFKNCRNSQDSFGLFSRICGHDIAGDALLASPWGRE</sequence>
<dbReference type="WBParaSite" id="PEQ_0001188701-mRNA-1">
    <property type="protein sequence ID" value="PEQ_0001188701-mRNA-1"/>
    <property type="gene ID" value="PEQ_0001188701"/>
</dbReference>
<evidence type="ECO:0000313" key="1">
    <source>
        <dbReference type="Proteomes" id="UP000887564"/>
    </source>
</evidence>
<organism evidence="1 2">
    <name type="scientific">Parascaris equorum</name>
    <name type="common">Equine roundworm</name>
    <dbReference type="NCBI Taxonomy" id="6256"/>
    <lineage>
        <taxon>Eukaryota</taxon>
        <taxon>Metazoa</taxon>
        <taxon>Ecdysozoa</taxon>
        <taxon>Nematoda</taxon>
        <taxon>Chromadorea</taxon>
        <taxon>Rhabditida</taxon>
        <taxon>Spirurina</taxon>
        <taxon>Ascaridomorpha</taxon>
        <taxon>Ascaridoidea</taxon>
        <taxon>Ascarididae</taxon>
        <taxon>Parascaris</taxon>
    </lineage>
</organism>
<dbReference type="AlphaFoldDB" id="A0A914S0K6"/>
<keyword evidence="1" id="KW-1185">Reference proteome</keyword>
<dbReference type="Proteomes" id="UP000887564">
    <property type="component" value="Unplaced"/>
</dbReference>
<protein>
    <submittedName>
        <fullName evidence="2">Uncharacterized protein</fullName>
    </submittedName>
</protein>
<proteinExistence type="predicted"/>
<reference evidence="2" key="1">
    <citation type="submission" date="2022-11" db="UniProtKB">
        <authorList>
            <consortium name="WormBaseParasite"/>
        </authorList>
    </citation>
    <scope>IDENTIFICATION</scope>
</reference>
<accession>A0A914S0K6</accession>
<name>A0A914S0K6_PAREQ</name>
<evidence type="ECO:0000313" key="2">
    <source>
        <dbReference type="WBParaSite" id="PEQ_0001188701-mRNA-1"/>
    </source>
</evidence>